<evidence type="ECO:0000313" key="6">
    <source>
        <dbReference type="Proteomes" id="UP000602124"/>
    </source>
</evidence>
<dbReference type="Pfam" id="PF13416">
    <property type="entry name" value="SBP_bac_8"/>
    <property type="match status" value="1"/>
</dbReference>
<feature type="chain" id="PRO_5037740067" evidence="4">
    <location>
        <begin position="28"/>
        <end position="425"/>
    </location>
</feature>
<keyword evidence="4" id="KW-0732">Signal</keyword>
<dbReference type="InterPro" id="IPR006059">
    <property type="entry name" value="SBP"/>
</dbReference>
<evidence type="ECO:0000313" key="5">
    <source>
        <dbReference type="EMBL" id="MBJ3786043.1"/>
    </source>
</evidence>
<dbReference type="PANTHER" id="PTHR43649">
    <property type="entry name" value="ARABINOSE-BINDING PROTEIN-RELATED"/>
    <property type="match status" value="1"/>
</dbReference>
<dbReference type="Proteomes" id="UP000602124">
    <property type="component" value="Unassembled WGS sequence"/>
</dbReference>
<organism evidence="5 6">
    <name type="scientific">Devosia sediminis</name>
    <dbReference type="NCBI Taxonomy" id="2798801"/>
    <lineage>
        <taxon>Bacteria</taxon>
        <taxon>Pseudomonadati</taxon>
        <taxon>Pseudomonadota</taxon>
        <taxon>Alphaproteobacteria</taxon>
        <taxon>Hyphomicrobiales</taxon>
        <taxon>Devosiaceae</taxon>
        <taxon>Devosia</taxon>
    </lineage>
</organism>
<dbReference type="CDD" id="cd13585">
    <property type="entry name" value="PBP2_TMBP_like"/>
    <property type="match status" value="1"/>
</dbReference>
<dbReference type="PROSITE" id="PS51318">
    <property type="entry name" value="TAT"/>
    <property type="match status" value="1"/>
</dbReference>
<dbReference type="PANTHER" id="PTHR43649:SF12">
    <property type="entry name" value="DIACETYLCHITOBIOSE BINDING PROTEIN DASA"/>
    <property type="match status" value="1"/>
</dbReference>
<keyword evidence="6" id="KW-1185">Reference proteome</keyword>
<dbReference type="InterPro" id="IPR050490">
    <property type="entry name" value="Bact_solute-bd_prot1"/>
</dbReference>
<comment type="similarity">
    <text evidence="2">Belongs to the bacterial solute-binding protein 1 family.</text>
</comment>
<reference evidence="5" key="1">
    <citation type="submission" date="2020-12" db="EMBL/GenBank/DDBJ databases">
        <title>Devosia sp. MSA67 isolated from Mo River.</title>
        <authorList>
            <person name="Ma F."/>
            <person name="Zi Z."/>
        </authorList>
    </citation>
    <scope>NUCLEOTIDE SEQUENCE</scope>
    <source>
        <strain evidence="5">MSA67</strain>
    </source>
</reference>
<comment type="caution">
    <text evidence="5">The sequence shown here is derived from an EMBL/GenBank/DDBJ whole genome shotgun (WGS) entry which is preliminary data.</text>
</comment>
<keyword evidence="3" id="KW-0574">Periplasm</keyword>
<dbReference type="Gene3D" id="3.40.190.10">
    <property type="entry name" value="Periplasmic binding protein-like II"/>
    <property type="match status" value="1"/>
</dbReference>
<dbReference type="GO" id="GO:0042597">
    <property type="term" value="C:periplasmic space"/>
    <property type="evidence" value="ECO:0007669"/>
    <property type="project" value="UniProtKB-SubCell"/>
</dbReference>
<dbReference type="AlphaFoldDB" id="A0A934J0I9"/>
<comment type="subcellular location">
    <subcellularLocation>
        <location evidence="1">Periplasm</location>
    </subcellularLocation>
</comment>
<accession>A0A934J0I9</accession>
<name>A0A934J0I9_9HYPH</name>
<sequence>MEMLRRTLLTLLAGASIAAVVTAPALAQSDETGSLRLMTFGGDAQLKATQDAVARFNEKYPNVTVEVGIDSVSGGWGDFVSRVLQQYNAGQQYDVYHTAVETLQSFAARDMFLPLDDFIAANDTFADFDQRLFELTEYKGSTYFIPSTWNNIMVNYNRALFEEAGIEFPSREWTWEEFADIAQQLTVRDAGGNVTQFGYEVPSFFFGLMPWFFSNGTSPITEDWTASNMTDPKVKETLEYLYDLIHEYKVSPVPGQEGIENQFFAGQIAMISRGHWIVQNAISSELDMDVAVQPARESHNTVIGFGAYGISSKTASPELAEALVLELLSPETQQAEGELGGAVPGRRSAAETEGFLAFPPSAALYYETLPDTQAVPSPANFQEVDQIVMRYFTAMMTGEISIDDGIAQADQELTRSFQRIARITQ</sequence>
<dbReference type="SUPFAM" id="SSF53850">
    <property type="entry name" value="Periplasmic binding protein-like II"/>
    <property type="match status" value="1"/>
</dbReference>
<proteinExistence type="inferred from homology"/>
<dbReference type="EMBL" id="JAEKMH010000003">
    <property type="protein sequence ID" value="MBJ3786043.1"/>
    <property type="molecule type" value="Genomic_DNA"/>
</dbReference>
<protein>
    <submittedName>
        <fullName evidence="5">Sugar ABC transporter substrate-binding protein</fullName>
    </submittedName>
</protein>
<evidence type="ECO:0000256" key="1">
    <source>
        <dbReference type="ARBA" id="ARBA00004418"/>
    </source>
</evidence>
<feature type="signal peptide" evidence="4">
    <location>
        <begin position="1"/>
        <end position="27"/>
    </location>
</feature>
<dbReference type="InterPro" id="IPR006311">
    <property type="entry name" value="TAT_signal"/>
</dbReference>
<evidence type="ECO:0000256" key="3">
    <source>
        <dbReference type="ARBA" id="ARBA00022764"/>
    </source>
</evidence>
<gene>
    <name evidence="5" type="ORF">JEQ47_15075</name>
</gene>
<evidence type="ECO:0000256" key="2">
    <source>
        <dbReference type="ARBA" id="ARBA00008520"/>
    </source>
</evidence>
<evidence type="ECO:0000256" key="4">
    <source>
        <dbReference type="SAM" id="SignalP"/>
    </source>
</evidence>